<dbReference type="Proteomes" id="UP000001075">
    <property type="component" value="Unassembled WGS sequence"/>
</dbReference>
<proteinExistence type="predicted"/>
<evidence type="ECO:0000313" key="2">
    <source>
        <dbReference type="Proteomes" id="UP000001075"/>
    </source>
</evidence>
<evidence type="ECO:0000313" key="1">
    <source>
        <dbReference type="EMBL" id="EGV95698.1"/>
    </source>
</evidence>
<reference evidence="2" key="1">
    <citation type="journal article" date="2011" name="Nat. Biotechnol.">
        <title>The genomic sequence of the Chinese hamster ovary (CHO)-K1 cell line.</title>
        <authorList>
            <person name="Xu X."/>
            <person name="Nagarajan H."/>
            <person name="Lewis N.E."/>
            <person name="Pan S."/>
            <person name="Cai Z."/>
            <person name="Liu X."/>
            <person name="Chen W."/>
            <person name="Xie M."/>
            <person name="Wang W."/>
            <person name="Hammond S."/>
            <person name="Andersen M.R."/>
            <person name="Neff N."/>
            <person name="Passarelli B."/>
            <person name="Koh W."/>
            <person name="Fan H.C."/>
            <person name="Wang J."/>
            <person name="Gui Y."/>
            <person name="Lee K.H."/>
            <person name="Betenbaugh M.J."/>
            <person name="Quake S.R."/>
            <person name="Famili I."/>
            <person name="Palsson B.O."/>
            <person name="Wang J."/>
        </authorList>
    </citation>
    <scope>NUCLEOTIDE SEQUENCE [LARGE SCALE GENOMIC DNA]</scope>
    <source>
        <strain evidence="2">CHO K1 cell line</strain>
    </source>
</reference>
<organism evidence="1 2">
    <name type="scientific">Cricetulus griseus</name>
    <name type="common">Chinese hamster</name>
    <name type="synonym">Cricetulus barabensis griseus</name>
    <dbReference type="NCBI Taxonomy" id="10029"/>
    <lineage>
        <taxon>Eukaryota</taxon>
        <taxon>Metazoa</taxon>
        <taxon>Chordata</taxon>
        <taxon>Craniata</taxon>
        <taxon>Vertebrata</taxon>
        <taxon>Euteleostomi</taxon>
        <taxon>Mammalia</taxon>
        <taxon>Eutheria</taxon>
        <taxon>Euarchontoglires</taxon>
        <taxon>Glires</taxon>
        <taxon>Rodentia</taxon>
        <taxon>Myomorpha</taxon>
        <taxon>Muroidea</taxon>
        <taxon>Cricetidae</taxon>
        <taxon>Cricetinae</taxon>
        <taxon>Cricetulus</taxon>
    </lineage>
</organism>
<dbReference type="AlphaFoldDB" id="G3GXG2"/>
<name>G3GXG2_CRIGR</name>
<accession>G3GXG2</accession>
<sequence>MVLSSKNIQMSVACAVTSILMSMVHAACRDHTNLSGLHCYLRTMFKLSPRVISVSEVLLQLDLS</sequence>
<dbReference type="EMBL" id="JH000059">
    <property type="protein sequence ID" value="EGV95698.1"/>
    <property type="molecule type" value="Genomic_DNA"/>
</dbReference>
<protein>
    <submittedName>
        <fullName evidence="1">Uncharacterized protein</fullName>
    </submittedName>
</protein>
<dbReference type="InParanoid" id="G3GXG2"/>
<gene>
    <name evidence="1" type="ORF">I79_002451</name>
</gene>